<evidence type="ECO:0000256" key="6">
    <source>
        <dbReference type="ARBA" id="ARBA00022723"/>
    </source>
</evidence>
<dbReference type="InterPro" id="IPR027421">
    <property type="entry name" value="DNA_pol_lamdba_lyase_dom_sf"/>
</dbReference>
<dbReference type="Pfam" id="PF14791">
    <property type="entry name" value="DNA_pol_B_thumb"/>
    <property type="match status" value="1"/>
</dbReference>
<evidence type="ECO:0000256" key="5">
    <source>
        <dbReference type="ARBA" id="ARBA00022695"/>
    </source>
</evidence>
<dbReference type="PROSITE" id="PS00522">
    <property type="entry name" value="DNA_POLYMERASE_X"/>
    <property type="match status" value="1"/>
</dbReference>
<dbReference type="Gene3D" id="1.10.150.110">
    <property type="entry name" value="DNA polymerase beta, N-terminal domain-like"/>
    <property type="match status" value="1"/>
</dbReference>
<feature type="domain" description="BRCT" evidence="11">
    <location>
        <begin position="19"/>
        <end position="95"/>
    </location>
</feature>
<dbReference type="Gene3D" id="3.30.210.10">
    <property type="entry name" value="DNA polymerase, thumb domain"/>
    <property type="match status" value="1"/>
</dbReference>
<accession>A0ABP0G3M9</accession>
<evidence type="ECO:0000256" key="1">
    <source>
        <dbReference type="ARBA" id="ARBA00001946"/>
    </source>
</evidence>
<evidence type="ECO:0000256" key="2">
    <source>
        <dbReference type="ARBA" id="ARBA00004123"/>
    </source>
</evidence>
<keyword evidence="6 9" id="KW-0479">Metal-binding</keyword>
<gene>
    <name evidence="12" type="ORF">CVLEPA_LOCUS18362</name>
</gene>
<dbReference type="PRINTS" id="PR00869">
    <property type="entry name" value="DNAPOLX"/>
</dbReference>
<proteinExistence type="inferred from homology"/>
<comment type="similarity">
    <text evidence="3 9">Belongs to the DNA polymerase type-X family.</text>
</comment>
<evidence type="ECO:0000256" key="9">
    <source>
        <dbReference type="PIRNR" id="PIRNR000817"/>
    </source>
</evidence>
<keyword evidence="7 9" id="KW-0460">Magnesium</keyword>
<evidence type="ECO:0000256" key="3">
    <source>
        <dbReference type="ARBA" id="ARBA00008323"/>
    </source>
</evidence>
<dbReference type="InterPro" id="IPR028207">
    <property type="entry name" value="DNA_pol_B_palm_palm"/>
</dbReference>
<dbReference type="SUPFAM" id="SSF47802">
    <property type="entry name" value="DNA polymerase beta, N-terminal domain-like"/>
    <property type="match status" value="1"/>
</dbReference>
<dbReference type="PROSITE" id="PS50172">
    <property type="entry name" value="BRCT"/>
    <property type="match status" value="1"/>
</dbReference>
<dbReference type="CDD" id="cd00141">
    <property type="entry name" value="NT_POLXc"/>
    <property type="match status" value="1"/>
</dbReference>
<dbReference type="PANTHER" id="PTHR11276:SF40">
    <property type="entry name" value="BRCT DOMAIN-CONTAINING PROTEIN"/>
    <property type="match status" value="1"/>
</dbReference>
<evidence type="ECO:0000256" key="7">
    <source>
        <dbReference type="ARBA" id="ARBA00022842"/>
    </source>
</evidence>
<reference evidence="12 13" key="1">
    <citation type="submission" date="2024-02" db="EMBL/GenBank/DDBJ databases">
        <authorList>
            <person name="Daric V."/>
            <person name="Darras S."/>
        </authorList>
    </citation>
    <scope>NUCLEOTIDE SEQUENCE [LARGE SCALE GENOMIC DNA]</scope>
</reference>
<dbReference type="InterPro" id="IPR022312">
    <property type="entry name" value="DNA_pol_X"/>
</dbReference>
<comment type="cofactor">
    <cofactor evidence="1">
        <name>Mg(2+)</name>
        <dbReference type="ChEBI" id="CHEBI:18420"/>
    </cofactor>
</comment>
<organism evidence="12 13">
    <name type="scientific">Clavelina lepadiformis</name>
    <name type="common">Light-bulb sea squirt</name>
    <name type="synonym">Ascidia lepadiformis</name>
    <dbReference type="NCBI Taxonomy" id="159417"/>
    <lineage>
        <taxon>Eukaryota</taxon>
        <taxon>Metazoa</taxon>
        <taxon>Chordata</taxon>
        <taxon>Tunicata</taxon>
        <taxon>Ascidiacea</taxon>
        <taxon>Aplousobranchia</taxon>
        <taxon>Clavelinidae</taxon>
        <taxon>Clavelina</taxon>
    </lineage>
</organism>
<dbReference type="EMBL" id="CAWYQH010000102">
    <property type="protein sequence ID" value="CAK8686432.1"/>
    <property type="molecule type" value="Genomic_DNA"/>
</dbReference>
<comment type="subcellular location">
    <subcellularLocation>
        <location evidence="2 9">Nucleus</location>
    </subcellularLocation>
</comment>
<keyword evidence="8 9" id="KW-0539">Nucleus</keyword>
<evidence type="ECO:0000313" key="12">
    <source>
        <dbReference type="EMBL" id="CAK8686432.1"/>
    </source>
</evidence>
<dbReference type="Gene3D" id="3.30.460.10">
    <property type="entry name" value="Beta Polymerase, domain 2"/>
    <property type="match status" value="1"/>
</dbReference>
<evidence type="ECO:0000259" key="11">
    <source>
        <dbReference type="PROSITE" id="PS50172"/>
    </source>
</evidence>
<dbReference type="InterPro" id="IPR029398">
    <property type="entry name" value="PolB_thumb"/>
</dbReference>
<dbReference type="Pfam" id="PF10391">
    <property type="entry name" value="DNA_pol_lambd_f"/>
    <property type="match status" value="1"/>
</dbReference>
<dbReference type="SUPFAM" id="SSF81301">
    <property type="entry name" value="Nucleotidyltransferase"/>
    <property type="match status" value="1"/>
</dbReference>
<evidence type="ECO:0000256" key="10">
    <source>
        <dbReference type="SAM" id="MobiDB-lite"/>
    </source>
</evidence>
<evidence type="ECO:0000256" key="8">
    <source>
        <dbReference type="ARBA" id="ARBA00023242"/>
    </source>
</evidence>
<dbReference type="InterPro" id="IPR018944">
    <property type="entry name" value="DNA_pol_lambd_fingers_domain"/>
</dbReference>
<dbReference type="InterPro" id="IPR002054">
    <property type="entry name" value="DNA-dir_DNA_pol_X"/>
</dbReference>
<dbReference type="PIRSF" id="PIRSF000817">
    <property type="entry name" value="DNA_NT"/>
    <property type="match status" value="1"/>
</dbReference>
<dbReference type="InterPro" id="IPR043519">
    <property type="entry name" value="NT_sf"/>
</dbReference>
<dbReference type="Gene3D" id="3.40.50.10190">
    <property type="entry name" value="BRCT domain"/>
    <property type="match status" value="1"/>
</dbReference>
<protein>
    <recommendedName>
        <fullName evidence="11">BRCT domain-containing protein</fullName>
    </recommendedName>
</protein>
<dbReference type="PANTHER" id="PTHR11276">
    <property type="entry name" value="DNA POLYMERASE TYPE-X FAMILY MEMBER"/>
    <property type="match status" value="1"/>
</dbReference>
<dbReference type="InterPro" id="IPR037160">
    <property type="entry name" value="DNA_Pol_thumb_sf"/>
</dbReference>
<dbReference type="InterPro" id="IPR001357">
    <property type="entry name" value="BRCT_dom"/>
</dbReference>
<evidence type="ECO:0000256" key="4">
    <source>
        <dbReference type="ARBA" id="ARBA00022679"/>
    </source>
</evidence>
<feature type="region of interest" description="Disordered" evidence="10">
    <location>
        <begin position="98"/>
        <end position="118"/>
    </location>
</feature>
<keyword evidence="5 9" id="KW-0548">Nucleotidyltransferase</keyword>
<sequence>MEVLYFVERRLNQARIKHLTSLAGKFPEFRVTQNPQDATLWVAQESNCDEVIDFLVKKKKISGNTIAENKKLVDISWFIGCMKEKKLMDIQPSQLLKRKVDADDGPSTKKSRYSGDEAEEHALFRGDANAEARALAFRRGSATLKAHPKEIVCEEDLKNLPYIGLTNSAKAGHCKMVAMEILSEGFSDEVEDVLNGSFYKSMKLFTGIFGIGPQTARKWYHDLGMRTLEDVKGKNISLTYEQSLGMEHYDDLNTPIKLEEAECIIKMVEKACNEVCDELTMTLVGGFRRGKSQGHDLDLLISHPEDGKEKGKLVLIIEKLKEHFIYTGRKMDVSNNLNKGNFASSTMDNFEKCFSIFKFNKSWLNSNLEGKAEWKAVRLDLIVVPSHQFAYALLGWTGTKHFEREIRRYARTEMKIVLTSHGMHSLDTKQNFPAETEEEIFQKLQLEYRAPSERCC</sequence>
<dbReference type="Pfam" id="PF14792">
    <property type="entry name" value="DNA_pol_B_palm"/>
    <property type="match status" value="1"/>
</dbReference>
<dbReference type="InterPro" id="IPR019843">
    <property type="entry name" value="DNA_pol-X_BS"/>
</dbReference>
<dbReference type="InterPro" id="IPR001726">
    <property type="entry name" value="TdT/Mu"/>
</dbReference>
<evidence type="ECO:0000313" key="13">
    <source>
        <dbReference type="Proteomes" id="UP001642483"/>
    </source>
</evidence>
<keyword evidence="4 9" id="KW-0808">Transferase</keyword>
<dbReference type="Proteomes" id="UP001642483">
    <property type="component" value="Unassembled WGS sequence"/>
</dbReference>
<dbReference type="PRINTS" id="PR00871">
    <property type="entry name" value="DNAPOLXTDT"/>
</dbReference>
<dbReference type="InterPro" id="IPR036420">
    <property type="entry name" value="BRCT_dom_sf"/>
</dbReference>
<keyword evidence="13" id="KW-1185">Reference proteome</keyword>
<dbReference type="SUPFAM" id="SSF81585">
    <property type="entry name" value="PsbU/PolX domain-like"/>
    <property type="match status" value="1"/>
</dbReference>
<dbReference type="SMART" id="SM00483">
    <property type="entry name" value="POLXc"/>
    <property type="match status" value="1"/>
</dbReference>
<comment type="caution">
    <text evidence="12">The sequence shown here is derived from an EMBL/GenBank/DDBJ whole genome shotgun (WGS) entry which is preliminary data.</text>
</comment>
<name>A0ABP0G3M9_CLALP</name>
<dbReference type="Gene3D" id="1.10.150.20">
    <property type="entry name" value="5' to 3' exonuclease, C-terminal subdomain"/>
    <property type="match status" value="1"/>
</dbReference>